<organism evidence="1 2">
    <name type="scientific">Suillus luteus UH-Slu-Lm8-n1</name>
    <dbReference type="NCBI Taxonomy" id="930992"/>
    <lineage>
        <taxon>Eukaryota</taxon>
        <taxon>Fungi</taxon>
        <taxon>Dikarya</taxon>
        <taxon>Basidiomycota</taxon>
        <taxon>Agaricomycotina</taxon>
        <taxon>Agaricomycetes</taxon>
        <taxon>Agaricomycetidae</taxon>
        <taxon>Boletales</taxon>
        <taxon>Suillineae</taxon>
        <taxon>Suillaceae</taxon>
        <taxon>Suillus</taxon>
    </lineage>
</organism>
<dbReference type="AlphaFoldDB" id="A0A0D0A278"/>
<dbReference type="OrthoDB" id="10550880at2759"/>
<name>A0A0D0A278_9AGAM</name>
<dbReference type="EMBL" id="KN835199">
    <property type="protein sequence ID" value="KIK44025.1"/>
    <property type="molecule type" value="Genomic_DNA"/>
</dbReference>
<proteinExistence type="predicted"/>
<gene>
    <name evidence="1" type="ORF">CY34DRAFT_660834</name>
</gene>
<reference evidence="1 2" key="1">
    <citation type="submission" date="2014-04" db="EMBL/GenBank/DDBJ databases">
        <authorList>
            <consortium name="DOE Joint Genome Institute"/>
            <person name="Kuo A."/>
            <person name="Ruytinx J."/>
            <person name="Rineau F."/>
            <person name="Colpaert J."/>
            <person name="Kohler A."/>
            <person name="Nagy L.G."/>
            <person name="Floudas D."/>
            <person name="Copeland A."/>
            <person name="Barry K.W."/>
            <person name="Cichocki N."/>
            <person name="Veneault-Fourrey C."/>
            <person name="LaButti K."/>
            <person name="Lindquist E.A."/>
            <person name="Lipzen A."/>
            <person name="Lundell T."/>
            <person name="Morin E."/>
            <person name="Murat C."/>
            <person name="Sun H."/>
            <person name="Tunlid A."/>
            <person name="Henrissat B."/>
            <person name="Grigoriev I.V."/>
            <person name="Hibbett D.S."/>
            <person name="Martin F."/>
            <person name="Nordberg H.P."/>
            <person name="Cantor M.N."/>
            <person name="Hua S.X."/>
        </authorList>
    </citation>
    <scope>NUCLEOTIDE SEQUENCE [LARGE SCALE GENOMIC DNA]</scope>
    <source>
        <strain evidence="1 2">UH-Slu-Lm8-n1</strain>
    </source>
</reference>
<dbReference type="InParanoid" id="A0A0D0A278"/>
<sequence>MTDLQHIGGYCDPRTTADSIRDVLCAARIPNCSCSTPCPNGGDGPGCACDSFRCAAVIVVVVFRKDQVWPVGPVLLHTLVHTASESRFAMALRAYLYP</sequence>
<dbReference type="HOGENOM" id="CLU_2335050_0_0_1"/>
<dbReference type="Proteomes" id="UP000054485">
    <property type="component" value="Unassembled WGS sequence"/>
</dbReference>
<reference evidence="2" key="2">
    <citation type="submission" date="2015-01" db="EMBL/GenBank/DDBJ databases">
        <title>Evolutionary Origins and Diversification of the Mycorrhizal Mutualists.</title>
        <authorList>
            <consortium name="DOE Joint Genome Institute"/>
            <consortium name="Mycorrhizal Genomics Consortium"/>
            <person name="Kohler A."/>
            <person name="Kuo A."/>
            <person name="Nagy L.G."/>
            <person name="Floudas D."/>
            <person name="Copeland A."/>
            <person name="Barry K.W."/>
            <person name="Cichocki N."/>
            <person name="Veneault-Fourrey C."/>
            <person name="LaButti K."/>
            <person name="Lindquist E.A."/>
            <person name="Lipzen A."/>
            <person name="Lundell T."/>
            <person name="Morin E."/>
            <person name="Murat C."/>
            <person name="Riley R."/>
            <person name="Ohm R."/>
            <person name="Sun H."/>
            <person name="Tunlid A."/>
            <person name="Henrissat B."/>
            <person name="Grigoriev I.V."/>
            <person name="Hibbett D.S."/>
            <person name="Martin F."/>
        </authorList>
    </citation>
    <scope>NUCLEOTIDE SEQUENCE [LARGE SCALE GENOMIC DNA]</scope>
    <source>
        <strain evidence="2">UH-Slu-Lm8-n1</strain>
    </source>
</reference>
<keyword evidence="2" id="KW-1185">Reference proteome</keyword>
<protein>
    <submittedName>
        <fullName evidence="1">Uncharacterized protein</fullName>
    </submittedName>
</protein>
<evidence type="ECO:0000313" key="2">
    <source>
        <dbReference type="Proteomes" id="UP000054485"/>
    </source>
</evidence>
<evidence type="ECO:0000313" key="1">
    <source>
        <dbReference type="EMBL" id="KIK44025.1"/>
    </source>
</evidence>
<accession>A0A0D0A278</accession>